<dbReference type="AlphaFoldDB" id="A0A0K6IXC2"/>
<dbReference type="RefSeq" id="WP_082438455.1">
    <property type="nucleotide sequence ID" value="NZ_CYHH01000016.1"/>
</dbReference>
<dbReference type="PANTHER" id="PTHR37309:SF1">
    <property type="entry name" value="SLR0284 PROTEIN"/>
    <property type="match status" value="1"/>
</dbReference>
<protein>
    <submittedName>
        <fullName evidence="2">Uncharacterized membrane protein YvlD, DUF360 family</fullName>
    </submittedName>
</protein>
<feature type="transmembrane region" description="Helical" evidence="1">
    <location>
        <begin position="57"/>
        <end position="81"/>
    </location>
</feature>
<keyword evidence="1" id="KW-1133">Transmembrane helix</keyword>
<dbReference type="EMBL" id="CYHH01000016">
    <property type="protein sequence ID" value="CUB07982.1"/>
    <property type="molecule type" value="Genomic_DNA"/>
</dbReference>
<dbReference type="Proteomes" id="UP000182108">
    <property type="component" value="Unassembled WGS sequence"/>
</dbReference>
<keyword evidence="1" id="KW-0812">Transmembrane</keyword>
<dbReference type="OrthoDB" id="9797048at2"/>
<feature type="transmembrane region" description="Helical" evidence="1">
    <location>
        <begin position="93"/>
        <end position="115"/>
    </location>
</feature>
<name>A0A0K6IXC2_9PROT</name>
<organism evidence="2 3">
    <name type="scientific">Tepidiphilus thermophilus</name>
    <dbReference type="NCBI Taxonomy" id="876478"/>
    <lineage>
        <taxon>Bacteria</taxon>
        <taxon>Pseudomonadati</taxon>
        <taxon>Pseudomonadota</taxon>
        <taxon>Hydrogenophilia</taxon>
        <taxon>Hydrogenophilales</taxon>
        <taxon>Hydrogenophilaceae</taxon>
        <taxon>Tepidiphilus</taxon>
    </lineage>
</organism>
<feature type="transmembrane region" description="Helical" evidence="1">
    <location>
        <begin position="32"/>
        <end position="50"/>
    </location>
</feature>
<keyword evidence="3" id="KW-1185">Reference proteome</keyword>
<reference evidence="3" key="1">
    <citation type="submission" date="2015-08" db="EMBL/GenBank/DDBJ databases">
        <authorList>
            <person name="Babu N.S."/>
            <person name="Beckwith C.J."/>
            <person name="Beseler K.G."/>
            <person name="Brison A."/>
            <person name="Carone J.V."/>
            <person name="Caskin T.P."/>
            <person name="Diamond M."/>
            <person name="Durham M.E."/>
            <person name="Foxe J.M."/>
            <person name="Go M."/>
            <person name="Henderson B.A."/>
            <person name="Jones I.B."/>
            <person name="McGettigan J.A."/>
            <person name="Micheletti S.J."/>
            <person name="Nasrallah M.E."/>
            <person name="Ortiz D."/>
            <person name="Piller C.R."/>
            <person name="Privatt S.R."/>
            <person name="Schneider S.L."/>
            <person name="Sharp S."/>
            <person name="Smith T.C."/>
            <person name="Stanton J.D."/>
            <person name="Ullery H.E."/>
            <person name="Wilson R.J."/>
            <person name="Serrano M.G."/>
            <person name="Buck G."/>
            <person name="Lee V."/>
            <person name="Wang Y."/>
            <person name="Carvalho R."/>
            <person name="Voegtly L."/>
            <person name="Shi R."/>
            <person name="Duckworth R."/>
            <person name="Johnson A."/>
            <person name="Loviza R."/>
            <person name="Walstead R."/>
            <person name="Shah Z."/>
            <person name="Kiflezghi M."/>
            <person name="Wade K."/>
            <person name="Ball S.L."/>
            <person name="Bradley K.W."/>
            <person name="Asai D.J."/>
            <person name="Bowman C.A."/>
            <person name="Russell D.A."/>
            <person name="Pope W.H."/>
            <person name="Jacobs-Sera D."/>
            <person name="Hendrix R.W."/>
            <person name="Hatfull G.F."/>
        </authorList>
    </citation>
    <scope>NUCLEOTIDE SEQUENCE [LARGE SCALE GENOMIC DNA]</scope>
    <source>
        <strain evidence="3">JCM 19170</strain>
    </source>
</reference>
<dbReference type="InterPro" id="IPR007165">
    <property type="entry name" value="Phage_holin_4_2"/>
</dbReference>
<proteinExistence type="predicted"/>
<gene>
    <name evidence="2" type="ORF">Ga0061068_11615</name>
</gene>
<evidence type="ECO:0000313" key="2">
    <source>
        <dbReference type="EMBL" id="CUB07982.1"/>
    </source>
</evidence>
<evidence type="ECO:0000313" key="3">
    <source>
        <dbReference type="Proteomes" id="UP000182108"/>
    </source>
</evidence>
<keyword evidence="1" id="KW-0472">Membrane</keyword>
<dbReference type="Pfam" id="PF04020">
    <property type="entry name" value="Phage_holin_4_2"/>
    <property type="match status" value="1"/>
</dbReference>
<accession>A0A0K6IXC2</accession>
<sequence length="130" mass="14077">MKPGFWMLIQWLLNAVALMVTAQLVDGISITGFVPALAAALVLGLINLFLKPVLLILTLPASILTLGLFTLILNALLFWAGTGLVAGVVVEDFWSAFWGALVYSILTWIVSLALSPRGTDTIVIKIQRRD</sequence>
<dbReference type="PANTHER" id="PTHR37309">
    <property type="entry name" value="SLR0284 PROTEIN"/>
    <property type="match status" value="1"/>
</dbReference>
<evidence type="ECO:0000256" key="1">
    <source>
        <dbReference type="SAM" id="Phobius"/>
    </source>
</evidence>